<evidence type="ECO:0000313" key="7">
    <source>
        <dbReference type="Proteomes" id="UP000193200"/>
    </source>
</evidence>
<dbReference type="EMBL" id="FWFR01000003">
    <property type="protein sequence ID" value="SLN70385.1"/>
    <property type="molecule type" value="Genomic_DNA"/>
</dbReference>
<dbReference type="CDD" id="cd06251">
    <property type="entry name" value="M14_ASTE_ASPA-like"/>
    <property type="match status" value="1"/>
</dbReference>
<reference evidence="6 7" key="1">
    <citation type="submission" date="2017-03" db="EMBL/GenBank/DDBJ databases">
        <authorList>
            <person name="Afonso C.L."/>
            <person name="Miller P.J."/>
            <person name="Scott M.A."/>
            <person name="Spackman E."/>
            <person name="Goraichik I."/>
            <person name="Dimitrov K.M."/>
            <person name="Suarez D.L."/>
            <person name="Swayne D.E."/>
        </authorList>
    </citation>
    <scope>NUCLEOTIDE SEQUENCE [LARGE SCALE GENOMIC DNA]</scope>
    <source>
        <strain evidence="6 7">CECT 7691</strain>
    </source>
</reference>
<dbReference type="Pfam" id="PF24827">
    <property type="entry name" value="AstE_AspA_cat"/>
    <property type="match status" value="1"/>
</dbReference>
<proteinExistence type="predicted"/>
<evidence type="ECO:0000256" key="2">
    <source>
        <dbReference type="ARBA" id="ARBA00022723"/>
    </source>
</evidence>
<evidence type="ECO:0000313" key="6">
    <source>
        <dbReference type="EMBL" id="SLN70385.1"/>
    </source>
</evidence>
<dbReference type="GO" id="GO:0046872">
    <property type="term" value="F:metal ion binding"/>
    <property type="evidence" value="ECO:0007669"/>
    <property type="project" value="UniProtKB-KW"/>
</dbReference>
<dbReference type="RefSeq" id="WP_085884643.1">
    <property type="nucleotide sequence ID" value="NZ_FWFR01000003.1"/>
</dbReference>
<dbReference type="PANTHER" id="PTHR37326:SF2">
    <property type="entry name" value="SUCCINYLGLUTAMATE DESUCCINYLASE_ASPARTOACYLASE FAMILY PROTEIN"/>
    <property type="match status" value="1"/>
</dbReference>
<dbReference type="InterPro" id="IPR053138">
    <property type="entry name" value="N-alpha-Ac-DABA_deacetylase"/>
</dbReference>
<keyword evidence="7" id="KW-1185">Reference proteome</keyword>
<keyword evidence="4" id="KW-0862">Zinc</keyword>
<keyword evidence="3" id="KW-0378">Hydrolase</keyword>
<dbReference type="Proteomes" id="UP000193200">
    <property type="component" value="Unassembled WGS sequence"/>
</dbReference>
<organism evidence="6 7">
    <name type="scientific">Oceanibacterium hippocampi</name>
    <dbReference type="NCBI Taxonomy" id="745714"/>
    <lineage>
        <taxon>Bacteria</taxon>
        <taxon>Pseudomonadati</taxon>
        <taxon>Pseudomonadota</taxon>
        <taxon>Alphaproteobacteria</taxon>
        <taxon>Sneathiellales</taxon>
        <taxon>Sneathiellaceae</taxon>
        <taxon>Oceanibacterium</taxon>
    </lineage>
</organism>
<dbReference type="SUPFAM" id="SSF53187">
    <property type="entry name" value="Zn-dependent exopeptidases"/>
    <property type="match status" value="1"/>
</dbReference>
<evidence type="ECO:0000256" key="4">
    <source>
        <dbReference type="ARBA" id="ARBA00022833"/>
    </source>
</evidence>
<protein>
    <submittedName>
        <fullName evidence="6">Aspartoacylase</fullName>
    </submittedName>
</protein>
<dbReference type="PANTHER" id="PTHR37326">
    <property type="entry name" value="BLL3975 PROTEIN"/>
    <property type="match status" value="1"/>
</dbReference>
<dbReference type="PIRSF" id="PIRSF039012">
    <property type="entry name" value="ASP"/>
    <property type="match status" value="1"/>
</dbReference>
<evidence type="ECO:0000256" key="1">
    <source>
        <dbReference type="ARBA" id="ARBA00001947"/>
    </source>
</evidence>
<gene>
    <name evidence="6" type="ORF">OCH7691_03286</name>
</gene>
<keyword evidence="2" id="KW-0479">Metal-binding</keyword>
<dbReference type="AlphaFoldDB" id="A0A1Y5TRF6"/>
<evidence type="ECO:0000259" key="5">
    <source>
        <dbReference type="Pfam" id="PF24827"/>
    </source>
</evidence>
<dbReference type="Gene3D" id="3.40.630.10">
    <property type="entry name" value="Zn peptidases"/>
    <property type="match status" value="1"/>
</dbReference>
<dbReference type="OrthoDB" id="9782876at2"/>
<dbReference type="GO" id="GO:0016788">
    <property type="term" value="F:hydrolase activity, acting on ester bonds"/>
    <property type="evidence" value="ECO:0007669"/>
    <property type="project" value="InterPro"/>
</dbReference>
<comment type="cofactor">
    <cofactor evidence="1">
        <name>Zn(2+)</name>
        <dbReference type="ChEBI" id="CHEBI:29105"/>
    </cofactor>
</comment>
<dbReference type="InterPro" id="IPR043795">
    <property type="entry name" value="N-alpha-Ac-DABA-like"/>
</dbReference>
<evidence type="ECO:0000256" key="3">
    <source>
        <dbReference type="ARBA" id="ARBA00022801"/>
    </source>
</evidence>
<accession>A0A1Y5TRF6</accession>
<dbReference type="InParanoid" id="A0A1Y5TRF6"/>
<dbReference type="GO" id="GO:0016811">
    <property type="term" value="F:hydrolase activity, acting on carbon-nitrogen (but not peptide) bonds, in linear amides"/>
    <property type="evidence" value="ECO:0007669"/>
    <property type="project" value="InterPro"/>
</dbReference>
<sequence length="343" mass="37311">MREPFTIGGATIAAGTRETIDLPLTMLSTHTPMTLPVHVVHGRREGPVLFVSAALHGDEINGVEIIRRLLKAPQMAHLKGTLIAAPIINVYGFISHIRYLPDRRDLNRSFPGAAGGSLAGQLANLFMTEIVSPASLGIDLHTGAIHRTNLPQIRLSPEDQDLKQLAKAFGAPVILRSPFREGSLRAAAMEKKVPVLVYEAGEALRFDEHSIRVGVTGVLRVMSKIGMIARLRRHAAPKPVVAKSSYWVRAPASGIVRTFVRMGAVVHDGEQLGIVSDPFGEQETTIIARNEGILVGRSNLPVVNQGDALYHIARLEPNVAREDAEELLEDHFNSFDPDRVSAT</sequence>
<feature type="domain" description="Succinylglutamate desuccinylase/Aspartoacylase catalytic" evidence="5">
    <location>
        <begin position="46"/>
        <end position="224"/>
    </location>
</feature>
<name>A0A1Y5TRF6_9PROT</name>
<dbReference type="InterPro" id="IPR055438">
    <property type="entry name" value="AstE_AspA_cat"/>
</dbReference>